<dbReference type="InParanoid" id="K3X8B9"/>
<dbReference type="PANTHER" id="PTHR47447">
    <property type="entry name" value="OS03G0856100 PROTEIN"/>
    <property type="match status" value="1"/>
</dbReference>
<dbReference type="HOGENOM" id="CLU_390040_0_0_1"/>
<dbReference type="EMBL" id="GL376593">
    <property type="status" value="NOT_ANNOTATED_CDS"/>
    <property type="molecule type" value="Genomic_DNA"/>
</dbReference>
<evidence type="ECO:0008006" key="5">
    <source>
        <dbReference type="Google" id="ProtNLM"/>
    </source>
</evidence>
<dbReference type="InterPro" id="IPR011990">
    <property type="entry name" value="TPR-like_helical_dom_sf"/>
</dbReference>
<dbReference type="EnsemblProtists" id="PYU1_T013468">
    <property type="protein sequence ID" value="PYU1_T013468"/>
    <property type="gene ID" value="PYU1_G013439"/>
</dbReference>
<dbReference type="InterPro" id="IPR002885">
    <property type="entry name" value="PPR_rpt"/>
</dbReference>
<dbReference type="OMA" id="YNDALGC"/>
<feature type="repeat" description="PPR" evidence="2">
    <location>
        <begin position="519"/>
        <end position="553"/>
    </location>
</feature>
<dbReference type="Gene3D" id="1.25.40.10">
    <property type="entry name" value="Tetratricopeptide repeat domain"/>
    <property type="match status" value="2"/>
</dbReference>
<reference evidence="4" key="1">
    <citation type="journal article" date="2010" name="Genome Biol.">
        <title>Genome sequence of the necrotrophic plant pathogen Pythium ultimum reveals original pathogenicity mechanisms and effector repertoire.</title>
        <authorList>
            <person name="Levesque C.A."/>
            <person name="Brouwer H."/>
            <person name="Cano L."/>
            <person name="Hamilton J.P."/>
            <person name="Holt C."/>
            <person name="Huitema E."/>
            <person name="Raffaele S."/>
            <person name="Robideau G.P."/>
            <person name="Thines M."/>
            <person name="Win J."/>
            <person name="Zerillo M.M."/>
            <person name="Beakes G.W."/>
            <person name="Boore J.L."/>
            <person name="Busam D."/>
            <person name="Dumas B."/>
            <person name="Ferriera S."/>
            <person name="Fuerstenberg S.I."/>
            <person name="Gachon C.M."/>
            <person name="Gaulin E."/>
            <person name="Govers F."/>
            <person name="Grenville-Briggs L."/>
            <person name="Horner N."/>
            <person name="Hostetler J."/>
            <person name="Jiang R.H."/>
            <person name="Johnson J."/>
            <person name="Krajaejun T."/>
            <person name="Lin H."/>
            <person name="Meijer H.J."/>
            <person name="Moore B."/>
            <person name="Morris P."/>
            <person name="Phuntmart V."/>
            <person name="Puiu D."/>
            <person name="Shetty J."/>
            <person name="Stajich J.E."/>
            <person name="Tripathy S."/>
            <person name="Wawra S."/>
            <person name="van West P."/>
            <person name="Whitty B.R."/>
            <person name="Coutinho P.M."/>
            <person name="Henrissat B."/>
            <person name="Martin F."/>
            <person name="Thomas P.D."/>
            <person name="Tyler B.M."/>
            <person name="De Vries R.P."/>
            <person name="Kamoun S."/>
            <person name="Yandell M."/>
            <person name="Tisserat N."/>
            <person name="Buell C.R."/>
        </authorList>
    </citation>
    <scope>NUCLEOTIDE SEQUENCE</scope>
    <source>
        <strain evidence="4">DAOM:BR144</strain>
    </source>
</reference>
<organism evidence="3 4">
    <name type="scientific">Globisporangium ultimum (strain ATCC 200006 / CBS 805.95 / DAOM BR144)</name>
    <name type="common">Pythium ultimum</name>
    <dbReference type="NCBI Taxonomy" id="431595"/>
    <lineage>
        <taxon>Eukaryota</taxon>
        <taxon>Sar</taxon>
        <taxon>Stramenopiles</taxon>
        <taxon>Oomycota</taxon>
        <taxon>Peronosporomycetes</taxon>
        <taxon>Pythiales</taxon>
        <taxon>Pythiaceae</taxon>
        <taxon>Globisporangium</taxon>
    </lineage>
</organism>
<accession>K3X8B9</accession>
<evidence type="ECO:0000313" key="4">
    <source>
        <dbReference type="Proteomes" id="UP000019132"/>
    </source>
</evidence>
<sequence length="734" mass="81102">MRAAARCAALDRDRDRDGDGDGDGDASVCVTTAAVSSACSSTSGVHCAALVQSSGIGAPPLKKKKHNSKQKARPRLRLADPDVAALVSKRTTSQAFVSACDRLESKDQIKILAGTDLQVWNLALQNRLIQDDVDGARALLSLIGNFDVENTNEQLWTDLLFTLMRQQSTLSDGNEVKRILDELHAKYGHAFVADLVVSVVNGCANIKMFDQAQFLVLYHLALGPTAQPIPSRIVGNLVSVMAAKHRYTDVIAFTADLFKHPAYPLEHFQQQGFIALFRSHAAANEPPNRAIASFLRWFDATYKRLANGGDAMARIRAQHFEKVFGAAIQCCIETESPKLALRCYDALRQLDSSSGSIEDESGQHQDARSTIPMDENMYVNVMKACVAQSDAALFKDVYRAMVSDSVARSPGFGSAIRFCNNMGDARFLEEVLDDAFALEDALQGAWMLAVPQYNDALGCFAATKSFESAKDLFSRMLQNPFIVPDHITMLEIVENHRDAPFSDVFHLMELFLEWDLCPNLQVFTSLLATCARRRLIGDALALLDAMKTQGIEPDVKTYTVIAFVYGTHGDVGGIVRILKTMAQKQIATDELFFEYVLNALHGASGIDICFSLFRELRDVDLSIPEGLYNTLIDIGTTAGLVERTLHIAYNMECDGFTLSSPRMHALIARCESNAEITELLRTFVLLHQGYQDEDTPRFAREVYDELIDALPKFSKKDMIPKIKKLAEEAGHDMA</sequence>
<dbReference type="PROSITE" id="PS51375">
    <property type="entry name" value="PPR"/>
    <property type="match status" value="1"/>
</dbReference>
<dbReference type="eggNOG" id="KOG4197">
    <property type="taxonomic scope" value="Eukaryota"/>
</dbReference>
<reference evidence="4" key="2">
    <citation type="submission" date="2010-04" db="EMBL/GenBank/DDBJ databases">
        <authorList>
            <person name="Buell R."/>
            <person name="Hamilton J."/>
            <person name="Hostetler J."/>
        </authorList>
    </citation>
    <scope>NUCLEOTIDE SEQUENCE [LARGE SCALE GENOMIC DNA]</scope>
    <source>
        <strain evidence="4">DAOM:BR144</strain>
    </source>
</reference>
<keyword evidence="4" id="KW-1185">Reference proteome</keyword>
<dbReference type="NCBIfam" id="TIGR00756">
    <property type="entry name" value="PPR"/>
    <property type="match status" value="1"/>
</dbReference>
<name>K3X8B9_GLOUD</name>
<evidence type="ECO:0000256" key="2">
    <source>
        <dbReference type="PROSITE-ProRule" id="PRU00708"/>
    </source>
</evidence>
<dbReference type="Proteomes" id="UP000019132">
    <property type="component" value="Unassembled WGS sequence"/>
</dbReference>
<dbReference type="STRING" id="431595.K3X8B9"/>
<dbReference type="PANTHER" id="PTHR47447:SF28">
    <property type="entry name" value="PENTACOTRIPEPTIDE-REPEAT REGION OF PRORP DOMAIN-CONTAINING PROTEIN"/>
    <property type="match status" value="1"/>
</dbReference>
<reference evidence="3" key="3">
    <citation type="submission" date="2015-02" db="UniProtKB">
        <authorList>
            <consortium name="EnsemblProtists"/>
        </authorList>
    </citation>
    <scope>IDENTIFICATION</scope>
    <source>
        <strain evidence="3">DAOM BR144</strain>
    </source>
</reference>
<dbReference type="Pfam" id="PF13041">
    <property type="entry name" value="PPR_2"/>
    <property type="match status" value="1"/>
</dbReference>
<protein>
    <recommendedName>
        <fullName evidence="5">Pentacotripeptide-repeat region of PRORP domain-containing protein</fullName>
    </recommendedName>
</protein>
<dbReference type="VEuPathDB" id="FungiDB:PYU1_G013439"/>
<evidence type="ECO:0000313" key="3">
    <source>
        <dbReference type="EnsemblProtists" id="PYU1_T013468"/>
    </source>
</evidence>
<evidence type="ECO:0000256" key="1">
    <source>
        <dbReference type="ARBA" id="ARBA00022737"/>
    </source>
</evidence>
<proteinExistence type="predicted"/>
<keyword evidence="1" id="KW-0677">Repeat</keyword>
<dbReference type="AlphaFoldDB" id="K3X8B9"/>